<reference evidence="2 3" key="1">
    <citation type="submission" date="2021-07" db="EMBL/GenBank/DDBJ databases">
        <title>Alteriqipengyuania abyssalis NZ-12B nov, sp.nov isolated from deep sea sponge in pacific ocean.</title>
        <authorList>
            <person name="Tareen S."/>
            <person name="Wink J."/>
        </authorList>
    </citation>
    <scope>NUCLEOTIDE SEQUENCE [LARGE SCALE GENOMIC DNA]</scope>
    <source>
        <strain evidence="2 3">NZ-12B</strain>
    </source>
</reference>
<name>A0ABS7PC12_9SPHN</name>
<evidence type="ECO:0000313" key="3">
    <source>
        <dbReference type="Proteomes" id="UP000759298"/>
    </source>
</evidence>
<comment type="caution">
    <text evidence="2">The sequence shown here is derived from an EMBL/GenBank/DDBJ whole genome shotgun (WGS) entry which is preliminary data.</text>
</comment>
<keyword evidence="1" id="KW-0732">Signal</keyword>
<feature type="chain" id="PRO_5047134210" description="DUF4864 domain-containing protein" evidence="1">
    <location>
        <begin position="21"/>
        <end position="276"/>
    </location>
</feature>
<gene>
    <name evidence="2" type="ORF">KYN89_05605</name>
</gene>
<proteinExistence type="predicted"/>
<keyword evidence="3" id="KW-1185">Reference proteome</keyword>
<organism evidence="2 3">
    <name type="scientific">Alteriqipengyuania abyssalis</name>
    <dbReference type="NCBI Taxonomy" id="2860200"/>
    <lineage>
        <taxon>Bacteria</taxon>
        <taxon>Pseudomonadati</taxon>
        <taxon>Pseudomonadota</taxon>
        <taxon>Alphaproteobacteria</taxon>
        <taxon>Sphingomonadales</taxon>
        <taxon>Erythrobacteraceae</taxon>
        <taxon>Alteriqipengyuania</taxon>
    </lineage>
</organism>
<evidence type="ECO:0000313" key="2">
    <source>
        <dbReference type="EMBL" id="MBY8336516.1"/>
    </source>
</evidence>
<evidence type="ECO:0008006" key="4">
    <source>
        <dbReference type="Google" id="ProtNLM"/>
    </source>
</evidence>
<dbReference type="RefSeq" id="WP_222824201.1">
    <property type="nucleotide sequence ID" value="NZ_JAHWXP010000002.1"/>
</dbReference>
<dbReference type="EMBL" id="JAHWXP010000002">
    <property type="protein sequence ID" value="MBY8336516.1"/>
    <property type="molecule type" value="Genomic_DNA"/>
</dbReference>
<evidence type="ECO:0000256" key="1">
    <source>
        <dbReference type="SAM" id="SignalP"/>
    </source>
</evidence>
<dbReference type="Proteomes" id="UP000759298">
    <property type="component" value="Unassembled WGS sequence"/>
</dbReference>
<accession>A0ABS7PC12</accession>
<protein>
    <recommendedName>
        <fullName evidence="4">DUF4864 domain-containing protein</fullName>
    </recommendedName>
</protein>
<sequence length="276" mass="30108">MKRGLLLGIMACLVPAQSGAAGEEPSIALEDVERADAMAIADRLLPPEILSTVIEGTVRREWLPGNVFVANYRTAPRPTGPDLCERTLYSVRMSSGPPPAGADSGGTDLTIGSIEATRLEAVVFPAAAADAESCRLTEGYIALGPGMSPREPELRLAAYRRLVERMRAARGPAPLQFEIECKPIDDASCTDLREALANLPLGALFRIDLDTARYEIIREDGRASFRQRLPVDPTRDYQVVFEFGASGKDGKSWRVSWQEGTPEPAMLLERQAIIYH</sequence>
<feature type="signal peptide" evidence="1">
    <location>
        <begin position="1"/>
        <end position="20"/>
    </location>
</feature>